<evidence type="ECO:0000313" key="4">
    <source>
        <dbReference type="EMBL" id="KAK9133731.1"/>
    </source>
</evidence>
<feature type="domain" description="WRC" evidence="3">
    <location>
        <begin position="157"/>
        <end position="201"/>
    </location>
</feature>
<accession>A0AAP0JGS4</accession>
<proteinExistence type="predicted"/>
<reference evidence="4 5" key="1">
    <citation type="submission" date="2024-01" db="EMBL/GenBank/DDBJ databases">
        <title>Genome assemblies of Stephania.</title>
        <authorList>
            <person name="Yang L."/>
        </authorList>
    </citation>
    <scope>NUCLEOTIDE SEQUENCE [LARGE SCALE GENOMIC DNA]</scope>
    <source>
        <strain evidence="4">JXDWG</strain>
        <tissue evidence="4">Leaf</tissue>
    </source>
</reference>
<comment type="caution">
    <text evidence="4">The sequence shown here is derived from an EMBL/GenBank/DDBJ whole genome shotgun (WGS) entry which is preliminary data.</text>
</comment>
<evidence type="ECO:0000259" key="3">
    <source>
        <dbReference type="PROSITE" id="PS51667"/>
    </source>
</evidence>
<keyword evidence="1" id="KW-0539">Nucleus</keyword>
<dbReference type="Proteomes" id="UP001419268">
    <property type="component" value="Unassembled WGS sequence"/>
</dbReference>
<protein>
    <recommendedName>
        <fullName evidence="3">WRC domain-containing protein</fullName>
    </recommendedName>
</protein>
<dbReference type="PROSITE" id="PS51667">
    <property type="entry name" value="WRC"/>
    <property type="match status" value="1"/>
</dbReference>
<organism evidence="4 5">
    <name type="scientific">Stephania cephalantha</name>
    <dbReference type="NCBI Taxonomy" id="152367"/>
    <lineage>
        <taxon>Eukaryota</taxon>
        <taxon>Viridiplantae</taxon>
        <taxon>Streptophyta</taxon>
        <taxon>Embryophyta</taxon>
        <taxon>Tracheophyta</taxon>
        <taxon>Spermatophyta</taxon>
        <taxon>Magnoliopsida</taxon>
        <taxon>Ranunculales</taxon>
        <taxon>Menispermaceae</taxon>
        <taxon>Menispermoideae</taxon>
        <taxon>Cissampelideae</taxon>
        <taxon>Stephania</taxon>
    </lineage>
</organism>
<evidence type="ECO:0000256" key="2">
    <source>
        <dbReference type="PROSITE-ProRule" id="PRU01002"/>
    </source>
</evidence>
<evidence type="ECO:0000256" key="1">
    <source>
        <dbReference type="ARBA" id="ARBA00023242"/>
    </source>
</evidence>
<dbReference type="Pfam" id="PF08879">
    <property type="entry name" value="WRC"/>
    <property type="match status" value="1"/>
</dbReference>
<dbReference type="AlphaFoldDB" id="A0AAP0JGS4"/>
<dbReference type="EMBL" id="JBBNAG010000005">
    <property type="protein sequence ID" value="KAK9133731.1"/>
    <property type="molecule type" value="Genomic_DNA"/>
</dbReference>
<dbReference type="InterPro" id="IPR014977">
    <property type="entry name" value="WRC_dom"/>
</dbReference>
<keyword evidence="5" id="KW-1185">Reference proteome</keyword>
<evidence type="ECO:0000313" key="5">
    <source>
        <dbReference type="Proteomes" id="UP001419268"/>
    </source>
</evidence>
<comment type="caution">
    <text evidence="2">Lacks conserved residue(s) required for the propagation of feature annotation.</text>
</comment>
<name>A0AAP0JGS4_9MAGN</name>
<sequence length="216" mass="24383">MLDLPNGVMSISPPPPVPAPSFRNAGSVCDWKLGLCSDSLIRQRVRSKNSEPIQFGSCKVFPCGRNAAGLKKVGEENCIEAAGLEKVGEENCIKSAGLEEVREENCIESAGLEKVGEENCIKAAGLEKVGEENCIKDCHKSRYSDMPEANMIQIQELPDHHRCSRTDGRQWRCSQRAMDDRRLCEAHFLQAYHRQYKQKVPEYLKFQRKPKQKTIF</sequence>
<gene>
    <name evidence="4" type="ORF">Scep_013259</name>
</gene>